<sequence length="107" mass="11548">MEGPDKIVGDPTQAKVNVTGSCKSIVTASSSLSKLIVCAIFMLALPISPEVENLTPSLVQEIRMDSPNCDKSRQILANSADGIFITQEKSVSGMPRCSWSRFINFIS</sequence>
<keyword evidence="2" id="KW-1185">Reference proteome</keyword>
<evidence type="ECO:0000313" key="1">
    <source>
        <dbReference type="EMBL" id="KAJ8976381.1"/>
    </source>
</evidence>
<evidence type="ECO:0000313" key="2">
    <source>
        <dbReference type="Proteomes" id="UP001162164"/>
    </source>
</evidence>
<dbReference type="Proteomes" id="UP001162164">
    <property type="component" value="Unassembled WGS sequence"/>
</dbReference>
<organism evidence="1 2">
    <name type="scientific">Molorchus minor</name>
    <dbReference type="NCBI Taxonomy" id="1323400"/>
    <lineage>
        <taxon>Eukaryota</taxon>
        <taxon>Metazoa</taxon>
        <taxon>Ecdysozoa</taxon>
        <taxon>Arthropoda</taxon>
        <taxon>Hexapoda</taxon>
        <taxon>Insecta</taxon>
        <taxon>Pterygota</taxon>
        <taxon>Neoptera</taxon>
        <taxon>Endopterygota</taxon>
        <taxon>Coleoptera</taxon>
        <taxon>Polyphaga</taxon>
        <taxon>Cucujiformia</taxon>
        <taxon>Chrysomeloidea</taxon>
        <taxon>Cerambycidae</taxon>
        <taxon>Lamiinae</taxon>
        <taxon>Monochamini</taxon>
        <taxon>Molorchus</taxon>
    </lineage>
</organism>
<reference evidence="1" key="1">
    <citation type="journal article" date="2023" name="Insect Mol. Biol.">
        <title>Genome sequencing provides insights into the evolution of gene families encoding plant cell wall-degrading enzymes in longhorned beetles.</title>
        <authorList>
            <person name="Shin N.R."/>
            <person name="Okamura Y."/>
            <person name="Kirsch R."/>
            <person name="Pauchet Y."/>
        </authorList>
    </citation>
    <scope>NUCLEOTIDE SEQUENCE</scope>
    <source>
        <strain evidence="1">MMC_N1</strain>
    </source>
</reference>
<accession>A0ABQ9JDV9</accession>
<name>A0ABQ9JDV9_9CUCU</name>
<gene>
    <name evidence="1" type="ORF">NQ317_003236</name>
</gene>
<proteinExistence type="predicted"/>
<comment type="caution">
    <text evidence="1">The sequence shown here is derived from an EMBL/GenBank/DDBJ whole genome shotgun (WGS) entry which is preliminary data.</text>
</comment>
<dbReference type="EMBL" id="JAPWTJ010000683">
    <property type="protein sequence ID" value="KAJ8976381.1"/>
    <property type="molecule type" value="Genomic_DNA"/>
</dbReference>
<protein>
    <submittedName>
        <fullName evidence="1">Uncharacterized protein</fullName>
    </submittedName>
</protein>